<keyword evidence="1" id="KW-0732">Signal</keyword>
<name>A0ABS0N3W1_9SPHN</name>
<sequence length="326" mass="36643">MTGKILRTAFLAPLAFLAAQPVSAQVGASDLAEDYRFNQDYAPDPAIWAIRDEDTTIYMLGTIHALPRGFRWRSPLINQIIEESDVLVLEDSEYAPNPDALNVDVKITGRTDRRRPTSAQLTPEARPHWRDLIGRTVLPFEVMDSMPVMLALLTLGSTGDTDERGVSYTEFGVEPALEREFLSRQRPIETIEDSGEVMYSLLRLDNAEVMADLSRMLVEWSGKETGYFYSADWEERVGDEYWAAEHAWARGEVAEEFSIGIGNGLIGQSIDAMLLDRRNTEWAQWLQERLEEPGTTLVAVGAGHFEGDVSVLVKLAERGIDYERVN</sequence>
<evidence type="ECO:0000313" key="3">
    <source>
        <dbReference type="Proteomes" id="UP000602442"/>
    </source>
</evidence>
<feature type="signal peptide" evidence="1">
    <location>
        <begin position="1"/>
        <end position="24"/>
    </location>
</feature>
<dbReference type="InterPro" id="IPR002816">
    <property type="entry name" value="TraB/PrgY/GumN_fam"/>
</dbReference>
<evidence type="ECO:0000313" key="2">
    <source>
        <dbReference type="EMBL" id="MBH5322658.1"/>
    </source>
</evidence>
<reference evidence="2 3" key="1">
    <citation type="submission" date="2020-11" db="EMBL/GenBank/DDBJ databases">
        <title>Erythrobacter sediminis sp. nov., a marine bacterium from a tidal flat of Garorim Bay.</title>
        <authorList>
            <person name="Kim D."/>
            <person name="Yoo Y."/>
            <person name="Kim J.-J."/>
        </authorList>
    </citation>
    <scope>NUCLEOTIDE SEQUENCE [LARGE SCALE GENOMIC DNA]</scope>
    <source>
        <strain evidence="2 3">JGD-13</strain>
    </source>
</reference>
<dbReference type="PANTHER" id="PTHR40590:SF1">
    <property type="entry name" value="CYTOPLASMIC PROTEIN"/>
    <property type="match status" value="1"/>
</dbReference>
<dbReference type="InterPro" id="IPR047111">
    <property type="entry name" value="YbaP-like"/>
</dbReference>
<keyword evidence="3" id="KW-1185">Reference proteome</keyword>
<comment type="caution">
    <text evidence="2">The sequence shown here is derived from an EMBL/GenBank/DDBJ whole genome shotgun (WGS) entry which is preliminary data.</text>
</comment>
<accession>A0ABS0N3W1</accession>
<dbReference type="RefSeq" id="WP_197921340.1">
    <property type="nucleotide sequence ID" value="NZ_CAWPTA010000007.1"/>
</dbReference>
<dbReference type="CDD" id="cd14789">
    <property type="entry name" value="Tiki"/>
    <property type="match status" value="1"/>
</dbReference>
<dbReference type="PANTHER" id="PTHR40590">
    <property type="entry name" value="CYTOPLASMIC PROTEIN-RELATED"/>
    <property type="match status" value="1"/>
</dbReference>
<gene>
    <name evidence="2" type="ORF">I5L03_08675</name>
</gene>
<feature type="chain" id="PRO_5046620142" evidence="1">
    <location>
        <begin position="25"/>
        <end position="326"/>
    </location>
</feature>
<dbReference type="Pfam" id="PF01963">
    <property type="entry name" value="TraB_PrgY_gumN"/>
    <property type="match status" value="1"/>
</dbReference>
<organism evidence="2 3">
    <name type="scientific">Aurantiacibacter sediminis</name>
    <dbReference type="NCBI Taxonomy" id="2793064"/>
    <lineage>
        <taxon>Bacteria</taxon>
        <taxon>Pseudomonadati</taxon>
        <taxon>Pseudomonadota</taxon>
        <taxon>Alphaproteobacteria</taxon>
        <taxon>Sphingomonadales</taxon>
        <taxon>Erythrobacteraceae</taxon>
        <taxon>Aurantiacibacter</taxon>
    </lineage>
</organism>
<evidence type="ECO:0000256" key="1">
    <source>
        <dbReference type="SAM" id="SignalP"/>
    </source>
</evidence>
<protein>
    <submittedName>
        <fullName evidence="2">TraB/GumN family protein</fullName>
    </submittedName>
</protein>
<proteinExistence type="predicted"/>
<dbReference type="Proteomes" id="UP000602442">
    <property type="component" value="Unassembled WGS sequence"/>
</dbReference>
<dbReference type="EMBL" id="JAEANY010000002">
    <property type="protein sequence ID" value="MBH5322658.1"/>
    <property type="molecule type" value="Genomic_DNA"/>
</dbReference>